<dbReference type="Proteomes" id="UP000324392">
    <property type="component" value="Chromosome"/>
</dbReference>
<proteinExistence type="predicted"/>
<accession>A0A455VJE6</accession>
<name>A0A455VJE6_9GAMM</name>
<gene>
    <name evidence="1" type="ORF">SSYIS1_09860</name>
</gene>
<reference evidence="1 2" key="1">
    <citation type="submission" date="2019-03" db="EMBL/GenBank/DDBJ databases">
        <title>The genome sequence of Candidatus Serratia symbiotica strain IS.</title>
        <authorList>
            <person name="Nikoh N."/>
            <person name="Koga R."/>
            <person name="Oshima K."/>
            <person name="Hattori M."/>
            <person name="Fukatsu T."/>
        </authorList>
    </citation>
    <scope>NUCLEOTIDE SEQUENCE [LARGE SCALE GENOMIC DNA]</scope>
    <source>
        <strain evidence="1 2">IS</strain>
    </source>
</reference>
<organism evidence="1 2">
    <name type="scientific">Serratia symbiotica</name>
    <dbReference type="NCBI Taxonomy" id="138074"/>
    <lineage>
        <taxon>Bacteria</taxon>
        <taxon>Pseudomonadati</taxon>
        <taxon>Pseudomonadota</taxon>
        <taxon>Gammaproteobacteria</taxon>
        <taxon>Enterobacterales</taxon>
        <taxon>Yersiniaceae</taxon>
        <taxon>Serratia</taxon>
    </lineage>
</organism>
<dbReference type="EMBL" id="AP019531">
    <property type="protein sequence ID" value="BBI91690.1"/>
    <property type="molecule type" value="Genomic_DNA"/>
</dbReference>
<evidence type="ECO:0000313" key="1">
    <source>
        <dbReference type="EMBL" id="BBI91690.1"/>
    </source>
</evidence>
<protein>
    <submittedName>
        <fullName evidence="1">Uncharacterized protein</fullName>
    </submittedName>
</protein>
<sequence length="40" mass="4578">MDKLMVSVVDTDVQPIFSTTGFEKNQIPWPQLIVRNLSTE</sequence>
<evidence type="ECO:0000313" key="2">
    <source>
        <dbReference type="Proteomes" id="UP000324392"/>
    </source>
</evidence>
<dbReference type="AlphaFoldDB" id="A0A455VJE6"/>